<evidence type="ECO:0000313" key="7">
    <source>
        <dbReference type="Proteomes" id="UP000305398"/>
    </source>
</evidence>
<dbReference type="EMBL" id="CP040896">
    <property type="protein sequence ID" value="QDA59585.1"/>
    <property type="molecule type" value="Genomic_DNA"/>
</dbReference>
<dbReference type="Pfam" id="PF00005">
    <property type="entry name" value="ABC_tran"/>
    <property type="match status" value="1"/>
</dbReference>
<dbReference type="OrthoDB" id="9780828at2"/>
<dbReference type="CDD" id="cd03264">
    <property type="entry name" value="ABC_drug_resistance_like"/>
    <property type="match status" value="1"/>
</dbReference>
<protein>
    <submittedName>
        <fullName evidence="6">ABC transporter ATP-binding protein</fullName>
    </submittedName>
</protein>
<dbReference type="KEGG" id="hyj:FHG12_05445"/>
<dbReference type="SUPFAM" id="SSF52540">
    <property type="entry name" value="P-loop containing nucleoside triphosphate hydrolases"/>
    <property type="match status" value="1"/>
</dbReference>
<dbReference type="GO" id="GO:0005524">
    <property type="term" value="F:ATP binding"/>
    <property type="evidence" value="ECO:0007669"/>
    <property type="project" value="UniProtKB-KW"/>
</dbReference>
<dbReference type="PANTHER" id="PTHR43335">
    <property type="entry name" value="ABC TRANSPORTER, ATP-BINDING PROTEIN"/>
    <property type="match status" value="1"/>
</dbReference>
<evidence type="ECO:0000256" key="1">
    <source>
        <dbReference type="ARBA" id="ARBA00005417"/>
    </source>
</evidence>
<reference evidence="6 7" key="1">
    <citation type="submission" date="2019-06" db="EMBL/GenBank/DDBJ databases">
        <authorList>
            <person name="Srinivasan S."/>
        </authorList>
    </citation>
    <scope>NUCLEOTIDE SEQUENCE [LARGE SCALE GENOMIC DNA]</scope>
    <source>
        <strain evidence="6 7">17J68-5</strain>
    </source>
</reference>
<feature type="domain" description="ABC transporter" evidence="5">
    <location>
        <begin position="3"/>
        <end position="233"/>
    </location>
</feature>
<proteinExistence type="inferred from homology"/>
<name>A0A5B7ZYK8_9BACT</name>
<dbReference type="InterPro" id="IPR027417">
    <property type="entry name" value="P-loop_NTPase"/>
</dbReference>
<dbReference type="SMART" id="SM00382">
    <property type="entry name" value="AAA"/>
    <property type="match status" value="1"/>
</dbReference>
<keyword evidence="3" id="KW-0547">Nucleotide-binding</keyword>
<keyword evidence="4 6" id="KW-0067">ATP-binding</keyword>
<dbReference type="InterPro" id="IPR003593">
    <property type="entry name" value="AAA+_ATPase"/>
</dbReference>
<evidence type="ECO:0000256" key="2">
    <source>
        <dbReference type="ARBA" id="ARBA00022448"/>
    </source>
</evidence>
<dbReference type="AlphaFoldDB" id="A0A5B7ZYK8"/>
<keyword evidence="7" id="KW-1185">Reference proteome</keyword>
<evidence type="ECO:0000256" key="3">
    <source>
        <dbReference type="ARBA" id="ARBA00022741"/>
    </source>
</evidence>
<comment type="similarity">
    <text evidence="1">Belongs to the ABC transporter superfamily.</text>
</comment>
<dbReference type="PROSITE" id="PS00211">
    <property type="entry name" value="ABC_TRANSPORTER_1"/>
    <property type="match status" value="1"/>
</dbReference>
<dbReference type="InterPro" id="IPR017871">
    <property type="entry name" value="ABC_transporter-like_CS"/>
</dbReference>
<keyword evidence="2" id="KW-0813">Transport</keyword>
<dbReference type="RefSeq" id="WP_139514766.1">
    <property type="nucleotide sequence ID" value="NZ_CP040896.1"/>
</dbReference>
<gene>
    <name evidence="6" type="ORF">FHG12_05445</name>
</gene>
<dbReference type="Gene3D" id="3.40.50.300">
    <property type="entry name" value="P-loop containing nucleotide triphosphate hydrolases"/>
    <property type="match status" value="1"/>
</dbReference>
<dbReference type="GO" id="GO:0016887">
    <property type="term" value="F:ATP hydrolysis activity"/>
    <property type="evidence" value="ECO:0007669"/>
    <property type="project" value="InterPro"/>
</dbReference>
<sequence length="303" mass="33064">MELVIENLSKTYPNGVQALRDVSLTIPTGMFGLLGPNGAGKSSLMRTIATLQEADSGSIRLGDIDVLRDKDAVRRVLGYLPQEFGVYPKVSAEALLDHFAVLKGLSNTKERQEVVTALLQRTNLYDVRKKNLGGFSGGMKQRFGIAQALLGNPRLIIVDEPTAGLDPGERNRFHNLLSEIGENIIVILSTHIVSDVSDLCRNMAIINKGQVLLTGDPLQVMQELRGQVWRRAVAKEELAALQQAQRVISSRLFAGQTIVHVLADAQPGSEYTPVEPSLEDVYFARIAEAERGVTLNPDKVAVS</sequence>
<evidence type="ECO:0000259" key="5">
    <source>
        <dbReference type="PROSITE" id="PS50893"/>
    </source>
</evidence>
<evidence type="ECO:0000313" key="6">
    <source>
        <dbReference type="EMBL" id="QDA59585.1"/>
    </source>
</evidence>
<dbReference type="PANTHER" id="PTHR43335:SF2">
    <property type="entry name" value="ABC TRANSPORTER, ATP-BINDING PROTEIN"/>
    <property type="match status" value="1"/>
</dbReference>
<dbReference type="Proteomes" id="UP000305398">
    <property type="component" value="Chromosome"/>
</dbReference>
<accession>A0A5B7ZYK8</accession>
<organism evidence="6 7">
    <name type="scientific">Hymenobacter jejuensis</name>
    <dbReference type="NCBI Taxonomy" id="2502781"/>
    <lineage>
        <taxon>Bacteria</taxon>
        <taxon>Pseudomonadati</taxon>
        <taxon>Bacteroidota</taxon>
        <taxon>Cytophagia</taxon>
        <taxon>Cytophagales</taxon>
        <taxon>Hymenobacteraceae</taxon>
        <taxon>Hymenobacter</taxon>
    </lineage>
</organism>
<dbReference type="PROSITE" id="PS50893">
    <property type="entry name" value="ABC_TRANSPORTER_2"/>
    <property type="match status" value="1"/>
</dbReference>
<dbReference type="InterPro" id="IPR003439">
    <property type="entry name" value="ABC_transporter-like_ATP-bd"/>
</dbReference>
<evidence type="ECO:0000256" key="4">
    <source>
        <dbReference type="ARBA" id="ARBA00022840"/>
    </source>
</evidence>